<dbReference type="SMART" id="SM00646">
    <property type="entry name" value="Ami_3"/>
    <property type="match status" value="1"/>
</dbReference>
<feature type="domain" description="MurNAc-LAA" evidence="2">
    <location>
        <begin position="133"/>
        <end position="269"/>
    </location>
</feature>
<evidence type="ECO:0000313" key="3">
    <source>
        <dbReference type="EMBL" id="HIZ57675.1"/>
    </source>
</evidence>
<gene>
    <name evidence="3" type="ORF">H9725_03705</name>
</gene>
<dbReference type="GO" id="GO:0008745">
    <property type="term" value="F:N-acetylmuramoyl-L-alanine amidase activity"/>
    <property type="evidence" value="ECO:0007669"/>
    <property type="project" value="InterPro"/>
</dbReference>
<reference evidence="3" key="1">
    <citation type="journal article" date="2021" name="PeerJ">
        <title>Extensive microbial diversity within the chicken gut microbiome revealed by metagenomics and culture.</title>
        <authorList>
            <person name="Gilroy R."/>
            <person name="Ravi A."/>
            <person name="Getino M."/>
            <person name="Pursley I."/>
            <person name="Horton D.L."/>
            <person name="Alikhan N.F."/>
            <person name="Baker D."/>
            <person name="Gharbi K."/>
            <person name="Hall N."/>
            <person name="Watson M."/>
            <person name="Adriaenssens E.M."/>
            <person name="Foster-Nyarko E."/>
            <person name="Jarju S."/>
            <person name="Secka A."/>
            <person name="Antonio M."/>
            <person name="Oren A."/>
            <person name="Chaudhuri R.R."/>
            <person name="La Ragione R."/>
            <person name="Hildebrand F."/>
            <person name="Pallen M.J."/>
        </authorList>
    </citation>
    <scope>NUCLEOTIDE SEQUENCE</scope>
    <source>
        <strain evidence="3">ChiBcec16-3735</strain>
    </source>
</reference>
<dbReference type="InterPro" id="IPR002508">
    <property type="entry name" value="MurNAc-LAA_cat"/>
</dbReference>
<dbReference type="CDD" id="cd02696">
    <property type="entry name" value="MurNAc-LAA"/>
    <property type="match status" value="1"/>
</dbReference>
<evidence type="ECO:0000259" key="2">
    <source>
        <dbReference type="SMART" id="SM00646"/>
    </source>
</evidence>
<dbReference type="GO" id="GO:0009253">
    <property type="term" value="P:peptidoglycan catabolic process"/>
    <property type="evidence" value="ECO:0007669"/>
    <property type="project" value="InterPro"/>
</dbReference>
<dbReference type="Pfam" id="PF01520">
    <property type="entry name" value="Amidase_3"/>
    <property type="match status" value="1"/>
</dbReference>
<dbReference type="GO" id="GO:0030288">
    <property type="term" value="C:outer membrane-bounded periplasmic space"/>
    <property type="evidence" value="ECO:0007669"/>
    <property type="project" value="TreeGrafter"/>
</dbReference>
<sequence length="281" mass="31117">MRKQRRRTRSKHGKDRRVNWQLIALALAAAVGLARLGETFVQWQARQETFQEQSALQEPDELFRPEVGDPPYTIAVDAGHGGDDPGATGVVVERDMTAATAEALLRWLNADPHYIPVTTRDGYDVTANPTQRAQRANSQNPDLLLSIHGNSASTEAAGFECYPITPGRTWHRESVYFARLLAEGMEAAGSTLRGQRGVRYIYYENGQKVLAEANDLRVREEETFTLLEQSSCPAVLAEQCFVTSAADVERFGDADGCELAARVYYQAICSYFGTTPLESLP</sequence>
<evidence type="ECO:0000256" key="1">
    <source>
        <dbReference type="ARBA" id="ARBA00022801"/>
    </source>
</evidence>
<dbReference type="SUPFAM" id="SSF53187">
    <property type="entry name" value="Zn-dependent exopeptidases"/>
    <property type="match status" value="1"/>
</dbReference>
<name>A0A9D2JN68_9FIRM</name>
<reference evidence="3" key="2">
    <citation type="submission" date="2021-04" db="EMBL/GenBank/DDBJ databases">
        <authorList>
            <person name="Gilroy R."/>
        </authorList>
    </citation>
    <scope>NUCLEOTIDE SEQUENCE</scope>
    <source>
        <strain evidence="3">ChiBcec16-3735</strain>
    </source>
</reference>
<dbReference type="Gene3D" id="3.40.630.40">
    <property type="entry name" value="Zn-dependent exopeptidases"/>
    <property type="match status" value="1"/>
</dbReference>
<dbReference type="InterPro" id="IPR050695">
    <property type="entry name" value="N-acetylmuramoyl_amidase_3"/>
</dbReference>
<dbReference type="Proteomes" id="UP000824065">
    <property type="component" value="Unassembled WGS sequence"/>
</dbReference>
<dbReference type="EMBL" id="DXBJ01000024">
    <property type="protein sequence ID" value="HIZ57675.1"/>
    <property type="molecule type" value="Genomic_DNA"/>
</dbReference>
<comment type="caution">
    <text evidence="3">The sequence shown here is derived from an EMBL/GenBank/DDBJ whole genome shotgun (WGS) entry which is preliminary data.</text>
</comment>
<proteinExistence type="predicted"/>
<accession>A0A9D2JN68</accession>
<dbReference type="AlphaFoldDB" id="A0A9D2JN68"/>
<dbReference type="PANTHER" id="PTHR30404:SF0">
    <property type="entry name" value="N-ACETYLMURAMOYL-L-ALANINE AMIDASE AMIC"/>
    <property type="match status" value="1"/>
</dbReference>
<protein>
    <submittedName>
        <fullName evidence="3">N-acetylmuramoyl-L-alanine amidase</fullName>
    </submittedName>
</protein>
<organism evidence="3 4">
    <name type="scientific">Candidatus Faecalibacterium gallistercoris</name>
    <dbReference type="NCBI Taxonomy" id="2838579"/>
    <lineage>
        <taxon>Bacteria</taxon>
        <taxon>Bacillati</taxon>
        <taxon>Bacillota</taxon>
        <taxon>Clostridia</taxon>
        <taxon>Eubacteriales</taxon>
        <taxon>Oscillospiraceae</taxon>
        <taxon>Faecalibacterium</taxon>
    </lineage>
</organism>
<keyword evidence="1" id="KW-0378">Hydrolase</keyword>
<evidence type="ECO:0000313" key="4">
    <source>
        <dbReference type="Proteomes" id="UP000824065"/>
    </source>
</evidence>
<dbReference type="PANTHER" id="PTHR30404">
    <property type="entry name" value="N-ACETYLMURAMOYL-L-ALANINE AMIDASE"/>
    <property type="match status" value="1"/>
</dbReference>